<name>A0ABR2YWP2_9CHLO</name>
<evidence type="ECO:0000256" key="3">
    <source>
        <dbReference type="ARBA" id="ARBA00022833"/>
    </source>
</evidence>
<feature type="compositionally biased region" description="Low complexity" evidence="4">
    <location>
        <begin position="184"/>
        <end position="195"/>
    </location>
</feature>
<feature type="compositionally biased region" description="Gly residues" evidence="4">
    <location>
        <begin position="65"/>
        <end position="76"/>
    </location>
</feature>
<evidence type="ECO:0000256" key="4">
    <source>
        <dbReference type="SAM" id="MobiDB-lite"/>
    </source>
</evidence>
<dbReference type="Pfam" id="PF07496">
    <property type="entry name" value="zf-CW"/>
    <property type="match status" value="1"/>
</dbReference>
<feature type="domain" description="CW-type" evidence="5">
    <location>
        <begin position="222"/>
        <end position="277"/>
    </location>
</feature>
<comment type="caution">
    <text evidence="6">The sequence shown here is derived from an EMBL/GenBank/DDBJ whole genome shotgun (WGS) entry which is preliminary data.</text>
</comment>
<gene>
    <name evidence="6" type="ORF">WJX75_008295</name>
</gene>
<dbReference type="Gene3D" id="3.30.40.100">
    <property type="match status" value="1"/>
</dbReference>
<evidence type="ECO:0000313" key="6">
    <source>
        <dbReference type="EMBL" id="KAK9916076.1"/>
    </source>
</evidence>
<evidence type="ECO:0000256" key="1">
    <source>
        <dbReference type="ARBA" id="ARBA00022723"/>
    </source>
</evidence>
<feature type="region of interest" description="Disordered" evidence="4">
    <location>
        <begin position="35"/>
        <end position="85"/>
    </location>
</feature>
<dbReference type="InterPro" id="IPR011124">
    <property type="entry name" value="Znf_CW"/>
</dbReference>
<dbReference type="PROSITE" id="PS51050">
    <property type="entry name" value="ZF_CW"/>
    <property type="match status" value="1"/>
</dbReference>
<keyword evidence="2" id="KW-0863">Zinc-finger</keyword>
<dbReference type="Proteomes" id="UP001491310">
    <property type="component" value="Unassembled WGS sequence"/>
</dbReference>
<protein>
    <recommendedName>
        <fullName evidence="5">CW-type domain-containing protein</fullName>
    </recommendedName>
</protein>
<keyword evidence="3" id="KW-0862">Zinc</keyword>
<accession>A0ABR2YWP2</accession>
<reference evidence="6 7" key="1">
    <citation type="journal article" date="2024" name="Nat. Commun.">
        <title>Phylogenomics reveals the evolutionary origins of lichenization in chlorophyte algae.</title>
        <authorList>
            <person name="Puginier C."/>
            <person name="Libourel C."/>
            <person name="Otte J."/>
            <person name="Skaloud P."/>
            <person name="Haon M."/>
            <person name="Grisel S."/>
            <person name="Petersen M."/>
            <person name="Berrin J.G."/>
            <person name="Delaux P.M."/>
            <person name="Dal Grande F."/>
            <person name="Keller J."/>
        </authorList>
    </citation>
    <scope>NUCLEOTIDE SEQUENCE [LARGE SCALE GENOMIC DNA]</scope>
    <source>
        <strain evidence="6 7">SAG 216-7</strain>
    </source>
</reference>
<evidence type="ECO:0000256" key="2">
    <source>
        <dbReference type="ARBA" id="ARBA00022771"/>
    </source>
</evidence>
<organism evidence="6 7">
    <name type="scientific">Coccomyxa subellipsoidea</name>
    <dbReference type="NCBI Taxonomy" id="248742"/>
    <lineage>
        <taxon>Eukaryota</taxon>
        <taxon>Viridiplantae</taxon>
        <taxon>Chlorophyta</taxon>
        <taxon>core chlorophytes</taxon>
        <taxon>Trebouxiophyceae</taxon>
        <taxon>Trebouxiophyceae incertae sedis</taxon>
        <taxon>Coccomyxaceae</taxon>
        <taxon>Coccomyxa</taxon>
    </lineage>
</organism>
<evidence type="ECO:0000259" key="5">
    <source>
        <dbReference type="PROSITE" id="PS51050"/>
    </source>
</evidence>
<keyword evidence="1" id="KW-0479">Metal-binding</keyword>
<feature type="compositionally biased region" description="Acidic residues" evidence="4">
    <location>
        <begin position="196"/>
        <end position="207"/>
    </location>
</feature>
<dbReference type="EMBL" id="JALJOT010000004">
    <property type="protein sequence ID" value="KAK9916076.1"/>
    <property type="molecule type" value="Genomic_DNA"/>
</dbReference>
<evidence type="ECO:0000313" key="7">
    <source>
        <dbReference type="Proteomes" id="UP001491310"/>
    </source>
</evidence>
<dbReference type="InterPro" id="IPR040843">
    <property type="entry name" value="RAMA"/>
</dbReference>
<sequence length="277" mass="29851">MTEYASTKLLLSTSRPGPFISGVSHSVLSLGQRPTIGAFSDDEDEDDPYSPGGKANSGTTANGAGQKGRGGRGRGGSSAKRARGGSLTMQDLIDAGVIFPGRNKISVHYKGTVYTASLGKDGLILYQGKKFQSATSFSIHCKRMQTPNKQGDDGWKSVLYEGQPLEMYRKRHAATKQLIAAPRPVTRRPAAASSEEGGDEEMPEVEDASAAVDAAAAAEPVVEGTDQWVQCDRCRTWRIVPDQHWPAVEADPRDVWYCEYAKWNLALVAPFKEACGV</sequence>
<feature type="region of interest" description="Disordered" evidence="4">
    <location>
        <begin position="184"/>
        <end position="216"/>
    </location>
</feature>
<proteinExistence type="predicted"/>
<keyword evidence="7" id="KW-1185">Reference proteome</keyword>
<dbReference type="Pfam" id="PF18755">
    <property type="entry name" value="RAMA"/>
    <property type="match status" value="1"/>
</dbReference>